<proteinExistence type="inferred from homology"/>
<feature type="binding site" evidence="6">
    <location>
        <position position="453"/>
    </location>
    <ligand>
        <name>Ca(2+)</name>
        <dbReference type="ChEBI" id="CHEBI:29108"/>
    </ligand>
</feature>
<dbReference type="Gene3D" id="1.50.10.10">
    <property type="match status" value="2"/>
</dbReference>
<sequence>MLPPFLLMFLQLVRSIQPAISVSPSAESEKMLSKIREMFDFGYSNYMKYAYPEDELDPIHCRGRGPDLTDRNNININDALGDYQLTLVDSLDSLAVFGNTTEFKRTVKLVAATLSFNKQSVVQIFEANIRFVIIHCDSSIMKDIRRTGTPTGIPFPRIHLGWRSVETLGREDSCLAGAGTLLLEMGTLSLLLQDPQYATLARNVVLRLWNYRSPDTGLLGTDINIYTGEWINSMSGVGAGQDSFYEYLLKSGILFDDSELIQMFEESLRNLRRRLCGASSVHHCACPEGHPPVYWNTDMFTGEMVNTWVDTLQSVWPGILTLAGELRDAKCQHELHLSIWRRFGLPPERFNLLLNKSELAFYPLRPEFAESTYYLYRATKDPVYLQIGAMIVNNLDHYTRAKCGFATIHNVEDMTQEDRMESFFLSETLKYLYLLFDESHPLNVHEEDYLFTTQGHILPISHLRKFAKNLPNSPFKNAQFTNHSPLCEPNRWKKFW</sequence>
<evidence type="ECO:0000256" key="5">
    <source>
        <dbReference type="PIRSR" id="PIRSR601382-1"/>
    </source>
</evidence>
<evidence type="ECO:0000313" key="10">
    <source>
        <dbReference type="WBParaSite" id="maker-E.canG7_contigs_1813-snap-gene-0.20-mRNA-1"/>
    </source>
</evidence>
<comment type="subcellular location">
    <subcellularLocation>
        <location evidence="1">Endoplasmic reticulum</location>
    </subcellularLocation>
</comment>
<comment type="similarity">
    <text evidence="2 7">Belongs to the glycosyl hydrolase 47 family.</text>
</comment>
<keyword evidence="7" id="KW-0326">Glycosidase</keyword>
<dbReference type="Pfam" id="PF01532">
    <property type="entry name" value="Glyco_hydro_47"/>
    <property type="match status" value="2"/>
</dbReference>
<dbReference type="SUPFAM" id="SSF48225">
    <property type="entry name" value="Seven-hairpin glycosidases"/>
    <property type="match status" value="1"/>
</dbReference>
<comment type="cofactor">
    <cofactor evidence="6">
        <name>Ca(2+)</name>
        <dbReference type="ChEBI" id="CHEBI:29108"/>
    </cofactor>
</comment>
<dbReference type="GO" id="GO:0005509">
    <property type="term" value="F:calcium ion binding"/>
    <property type="evidence" value="ECO:0007669"/>
    <property type="project" value="InterPro"/>
</dbReference>
<reference evidence="10" key="1">
    <citation type="submission" date="2022-11" db="UniProtKB">
        <authorList>
            <consortium name="WormBaseParasite"/>
        </authorList>
    </citation>
    <scope>IDENTIFICATION</scope>
</reference>
<feature type="active site" evidence="5">
    <location>
        <position position="242"/>
    </location>
</feature>
<feature type="active site" description="Proton donor" evidence="5">
    <location>
        <position position="126"/>
    </location>
</feature>
<dbReference type="GO" id="GO:0004571">
    <property type="term" value="F:mannosyl-oligosaccharide 1,2-alpha-mannosidase activity"/>
    <property type="evidence" value="ECO:0007669"/>
    <property type="project" value="InterPro"/>
</dbReference>
<keyword evidence="3" id="KW-0256">Endoplasmic reticulum</keyword>
<dbReference type="AlphaFoldDB" id="A0A915EVB9"/>
<dbReference type="PRINTS" id="PR00747">
    <property type="entry name" value="GLYHDRLASE47"/>
</dbReference>
<dbReference type="PANTHER" id="PTHR45679">
    <property type="entry name" value="ER DEGRADATION-ENHANCING ALPHA-MANNOSIDASE-LIKE PROTEIN 2"/>
    <property type="match status" value="1"/>
</dbReference>
<dbReference type="EC" id="3.2.1.-" evidence="7"/>
<evidence type="ECO:0000256" key="4">
    <source>
        <dbReference type="ARBA" id="ARBA00023180"/>
    </source>
</evidence>
<accession>A0A915EVB9</accession>
<dbReference type="WBParaSite" id="maker-E.canG7_contigs_1813-snap-gene-0.20-mRNA-1">
    <property type="protein sequence ID" value="maker-E.canG7_contigs_1813-snap-gene-0.20-mRNA-1"/>
    <property type="gene ID" value="EcG7_05305"/>
</dbReference>
<evidence type="ECO:0000313" key="9">
    <source>
        <dbReference type="Proteomes" id="UP000887562"/>
    </source>
</evidence>
<keyword evidence="8" id="KW-0732">Signal</keyword>
<dbReference type="Proteomes" id="UP000887562">
    <property type="component" value="Unplaced"/>
</dbReference>
<dbReference type="GO" id="GO:0016020">
    <property type="term" value="C:membrane"/>
    <property type="evidence" value="ECO:0007669"/>
    <property type="project" value="InterPro"/>
</dbReference>
<evidence type="ECO:0000256" key="7">
    <source>
        <dbReference type="RuleBase" id="RU361193"/>
    </source>
</evidence>
<evidence type="ECO:0000256" key="2">
    <source>
        <dbReference type="ARBA" id="ARBA00007658"/>
    </source>
</evidence>
<name>A0A915EVB9_9CEST</name>
<feature type="active site" evidence="5">
    <location>
        <position position="367"/>
    </location>
</feature>
<keyword evidence="4" id="KW-0325">Glycoprotein</keyword>
<feature type="signal peptide" evidence="8">
    <location>
        <begin position="1"/>
        <end position="15"/>
    </location>
</feature>
<keyword evidence="6" id="KW-0106">Calcium</keyword>
<evidence type="ECO:0000256" key="8">
    <source>
        <dbReference type="SAM" id="SignalP"/>
    </source>
</evidence>
<dbReference type="InterPro" id="IPR012341">
    <property type="entry name" value="6hp_glycosidase-like_sf"/>
</dbReference>
<dbReference type="InterPro" id="IPR036026">
    <property type="entry name" value="Seven-hairpin_glycosidases"/>
</dbReference>
<dbReference type="InterPro" id="IPR044674">
    <property type="entry name" value="EDEM1/2/3"/>
</dbReference>
<dbReference type="GO" id="GO:1904380">
    <property type="term" value="P:endoplasmic reticulum mannose trimming"/>
    <property type="evidence" value="ECO:0007669"/>
    <property type="project" value="InterPro"/>
</dbReference>
<feature type="active site" description="Proton donor" evidence="5">
    <location>
        <position position="348"/>
    </location>
</feature>
<evidence type="ECO:0000256" key="3">
    <source>
        <dbReference type="ARBA" id="ARBA00022824"/>
    </source>
</evidence>
<keyword evidence="9" id="KW-1185">Reference proteome</keyword>
<dbReference type="GO" id="GO:0044322">
    <property type="term" value="C:endoplasmic reticulum quality control compartment"/>
    <property type="evidence" value="ECO:0007669"/>
    <property type="project" value="GOC"/>
</dbReference>
<protein>
    <recommendedName>
        <fullName evidence="7">alpha-1,2-Mannosidase</fullName>
        <ecNumber evidence="7">3.2.1.-</ecNumber>
    </recommendedName>
</protein>
<dbReference type="GO" id="GO:0005975">
    <property type="term" value="P:carbohydrate metabolic process"/>
    <property type="evidence" value="ECO:0007669"/>
    <property type="project" value="InterPro"/>
</dbReference>
<feature type="chain" id="PRO_5036804647" description="alpha-1,2-Mannosidase" evidence="8">
    <location>
        <begin position="16"/>
        <end position="496"/>
    </location>
</feature>
<keyword evidence="6" id="KW-0479">Metal-binding</keyword>
<dbReference type="InterPro" id="IPR001382">
    <property type="entry name" value="Glyco_hydro_47"/>
</dbReference>
<organism evidence="9 10">
    <name type="scientific">Echinococcus canadensis</name>
    <dbReference type="NCBI Taxonomy" id="519352"/>
    <lineage>
        <taxon>Eukaryota</taxon>
        <taxon>Metazoa</taxon>
        <taxon>Spiralia</taxon>
        <taxon>Lophotrochozoa</taxon>
        <taxon>Platyhelminthes</taxon>
        <taxon>Cestoda</taxon>
        <taxon>Eucestoda</taxon>
        <taxon>Cyclophyllidea</taxon>
        <taxon>Taeniidae</taxon>
        <taxon>Echinococcus</taxon>
        <taxon>Echinococcus canadensis group</taxon>
    </lineage>
</organism>
<keyword evidence="7" id="KW-0378">Hydrolase</keyword>
<dbReference type="PANTHER" id="PTHR45679:SF5">
    <property type="entry name" value="ER DEGRADATION-ENHANCING ALPHA-MANNOSIDASE-LIKE PROTEIN 1"/>
    <property type="match status" value="1"/>
</dbReference>
<evidence type="ECO:0000256" key="1">
    <source>
        <dbReference type="ARBA" id="ARBA00004240"/>
    </source>
</evidence>
<evidence type="ECO:0000256" key="6">
    <source>
        <dbReference type="PIRSR" id="PIRSR601382-2"/>
    </source>
</evidence>